<keyword evidence="1" id="KW-1133">Transmembrane helix</keyword>
<evidence type="ECO:0000256" key="1">
    <source>
        <dbReference type="SAM" id="Phobius"/>
    </source>
</evidence>
<reference evidence="2 3" key="1">
    <citation type="journal article" date="2015" name="Nature">
        <title>rRNA introns, odd ribosomes, and small enigmatic genomes across a large radiation of phyla.</title>
        <authorList>
            <person name="Brown C.T."/>
            <person name="Hug L.A."/>
            <person name="Thomas B.C."/>
            <person name="Sharon I."/>
            <person name="Castelle C.J."/>
            <person name="Singh A."/>
            <person name="Wilkins M.J."/>
            <person name="Williams K.H."/>
            <person name="Banfield J.F."/>
        </authorList>
    </citation>
    <scope>NUCLEOTIDE SEQUENCE [LARGE SCALE GENOMIC DNA]</scope>
</reference>
<keyword evidence="1" id="KW-0812">Transmembrane</keyword>
<name>A0A0G0Z9K8_UNCC2</name>
<accession>A0A0G0Z9K8</accession>
<proteinExistence type="predicted"/>
<protein>
    <submittedName>
        <fullName evidence="2">Fibronectin type III domain protein</fullName>
    </submittedName>
</protein>
<sequence length="449" mass="47089">MSQKISKITLYKSLAIVSIFVSIIIILNLFPIKKTEAASVVKSYAFDTTDESWVGNGGAFTIDTYQSGAGNPAGALETRISGKNKINATAGWLLSGVTWESLGIPAGATVNSVDGQFDWRCSEYTTGSSASASGDLTITDVADGNITTVENGVTFGVTTSWATRNGSTAINLPAALKPSNTTIKIKLLGNLQTGNSVSAAVARQIDNISLLIDYTTSSDSPPTLTVNEPDGTGDTVTVGQSYNLAYDLSDPDSAATVDFYWDDGQDYTGTAISSCQDQPEGAGAICAWNTTGIIPGAYWIYGVATDGVNPDTRDYSPGQVTITASGPLQIKTVESFIGQDATMRTSGTTVAMPFSVDIPESNPTVKSAFFEITGVTKTPAVQLLIDVNIDGGNAKTLNLQSNNDTHFKVLYDATAFLPIGGSHTLNVKGTGADISLWSAKLILTYTYSS</sequence>
<keyword evidence="1" id="KW-0472">Membrane</keyword>
<feature type="transmembrane region" description="Helical" evidence="1">
    <location>
        <begin position="9"/>
        <end position="30"/>
    </location>
</feature>
<dbReference type="Proteomes" id="UP000033869">
    <property type="component" value="Unassembled WGS sequence"/>
</dbReference>
<evidence type="ECO:0000313" key="3">
    <source>
        <dbReference type="Proteomes" id="UP000033869"/>
    </source>
</evidence>
<evidence type="ECO:0000313" key="2">
    <source>
        <dbReference type="EMBL" id="KKS09718.1"/>
    </source>
</evidence>
<gene>
    <name evidence="2" type="ORF">UU65_C0001G0123</name>
</gene>
<dbReference type="EMBL" id="LCBL01000001">
    <property type="protein sequence ID" value="KKS09718.1"/>
    <property type="molecule type" value="Genomic_DNA"/>
</dbReference>
<organism evidence="2 3">
    <name type="scientific">candidate division CPR2 bacterium GW2011_GWC1_41_48</name>
    <dbReference type="NCBI Taxonomy" id="1618344"/>
    <lineage>
        <taxon>Bacteria</taxon>
        <taxon>Bacteria division CPR2</taxon>
    </lineage>
</organism>
<dbReference type="AlphaFoldDB" id="A0A0G0Z9K8"/>
<comment type="caution">
    <text evidence="2">The sequence shown here is derived from an EMBL/GenBank/DDBJ whole genome shotgun (WGS) entry which is preliminary data.</text>
</comment>